<dbReference type="PANTHER" id="PTHR38785:SF1">
    <property type="entry name" value="HOMOLOG OF VIRK"/>
    <property type="match status" value="1"/>
</dbReference>
<evidence type="ECO:0000313" key="1">
    <source>
        <dbReference type="EMBL" id="MBC2873308.1"/>
    </source>
</evidence>
<dbReference type="Proteomes" id="UP000629923">
    <property type="component" value="Unassembled WGS sequence"/>
</dbReference>
<dbReference type="AlphaFoldDB" id="A0A923J8U3"/>
<dbReference type="GO" id="GO:0006974">
    <property type="term" value="P:DNA damage response"/>
    <property type="evidence" value="ECO:0007669"/>
    <property type="project" value="TreeGrafter"/>
</dbReference>
<gene>
    <name evidence="1" type="ORF">H7U18_25200</name>
</gene>
<comment type="caution">
    <text evidence="1">The sequence shown here is derived from an EMBL/GenBank/DDBJ whole genome shotgun (WGS) entry which is preliminary data.</text>
</comment>
<evidence type="ECO:0000313" key="2">
    <source>
        <dbReference type="Proteomes" id="UP000629923"/>
    </source>
</evidence>
<dbReference type="EMBL" id="JACLQZ010000001">
    <property type="protein sequence ID" value="MBC2873308.1"/>
    <property type="molecule type" value="Genomic_DNA"/>
</dbReference>
<accession>A0A923J8U3</accession>
<sequence length="119" mass="13414">MLQLFLGDRRVYSVCFPAPTMAALISAASGGKDITNDEVKVLTKELHGARPKNIIMSVLYGLLRYFNISTVYAIDSDYHVKSDLVKASYSSLWLEMGGEKQARGWYKLPAQEIKRVLKR</sequence>
<proteinExistence type="predicted"/>
<dbReference type="Pfam" id="PF04393">
    <property type="entry name" value="DUF535"/>
    <property type="match status" value="1"/>
</dbReference>
<name>A0A923J8U3_KLEPN</name>
<protein>
    <submittedName>
        <fullName evidence="1">DUF535 family protein</fullName>
    </submittedName>
</protein>
<reference evidence="1" key="1">
    <citation type="submission" date="2020-08" db="EMBL/GenBank/DDBJ databases">
        <title>Tigecycline and colistin resistance in Klebsiella pneumoniae.</title>
        <authorList>
            <person name="Ramesh N."/>
            <person name="Shanthini T."/>
            <person name="Prasanth M."/>
            <person name="Senthilkumar N."/>
            <person name="Meesala Krishna M."/>
            <person name="Guruswami G."/>
        </authorList>
    </citation>
    <scope>NUCLEOTIDE SEQUENCE</scope>
    <source>
        <strain evidence="1">SHM 84C</strain>
    </source>
</reference>
<dbReference type="PANTHER" id="PTHR38785">
    <property type="entry name" value="HOMOLOG OF VIRK"/>
    <property type="match status" value="1"/>
</dbReference>
<dbReference type="InterPro" id="IPR007488">
    <property type="entry name" value="DUF535"/>
</dbReference>
<organism evidence="1 2">
    <name type="scientific">Klebsiella pneumoniae</name>
    <dbReference type="NCBI Taxonomy" id="573"/>
    <lineage>
        <taxon>Bacteria</taxon>
        <taxon>Pseudomonadati</taxon>
        <taxon>Pseudomonadota</taxon>
        <taxon>Gammaproteobacteria</taxon>
        <taxon>Enterobacterales</taxon>
        <taxon>Enterobacteriaceae</taxon>
        <taxon>Klebsiella/Raoultella group</taxon>
        <taxon>Klebsiella</taxon>
        <taxon>Klebsiella pneumoniae complex</taxon>
    </lineage>
</organism>